<evidence type="ECO:0000259" key="1">
    <source>
        <dbReference type="Pfam" id="PF23571"/>
    </source>
</evidence>
<dbReference type="EMBL" id="JADOET010000002">
    <property type="protein sequence ID" value="MBF8149015.1"/>
    <property type="molecule type" value="Genomic_DNA"/>
</dbReference>
<dbReference type="Pfam" id="PF03321">
    <property type="entry name" value="GH3"/>
    <property type="match status" value="1"/>
</dbReference>
<dbReference type="Gene3D" id="3.40.50.12780">
    <property type="entry name" value="N-terminal domain of ligase-like"/>
    <property type="match status" value="1"/>
</dbReference>
<sequence>MPSFKAALSKPFAKFIAKRIQKWSSKPIETQQNVFENLISKAKHTAFGKDHNFDAITTYEDFQNNVPIRDYEELKPYVERVVAGEEDILWKGKPIYFAKTSGTTSGAKYIPITKESMPTHVEAARNAILMYINETGNSKFVDGKMIFLQGSPILEEQNGIKLGRLSGIVAHYVPKYLQKNRLPSLETNCIDDWETKVEAIVDETINEDMSIISGIPSWVQMYFEKLIEKSGKNVGDLFKNFNLFIFGGVNYEPYRAKFENLIGRKVDSIELYPASEGFFAFQDKQGEKGMLLQLNSGMFYEFVEAEHFFDENPKRITIADVKLSVNYVMIISTTAGLWAYNIGDTIQFTSLKPYRVIVSGRIKHFISAFGEHVIGKEVEQALKEATENTSISVNEFTVAPQISPEEGLPYHEWLIEFENEPENEAELIEALEQSLQQQNSYYLDLIKGKVLRPLKVTKIKKDGFQTYMKSIGKLGGQNKIPRLANDRKIADRMHQLKLIK</sequence>
<dbReference type="Pfam" id="PF23571">
    <property type="entry name" value="GH3_M"/>
    <property type="match status" value="1"/>
</dbReference>
<gene>
    <name evidence="3" type="ORF">ITJ86_03850</name>
</gene>
<dbReference type="RefSeq" id="WP_195870293.1">
    <property type="nucleotide sequence ID" value="NZ_JADOET010000002.1"/>
</dbReference>
<dbReference type="PANTHER" id="PTHR31901:SF9">
    <property type="entry name" value="GH3 DOMAIN-CONTAINING PROTEIN"/>
    <property type="match status" value="1"/>
</dbReference>
<dbReference type="Proteomes" id="UP000611215">
    <property type="component" value="Unassembled WGS sequence"/>
</dbReference>
<reference evidence="3 4" key="1">
    <citation type="submission" date="2020-11" db="EMBL/GenBank/DDBJ databases">
        <title>Winogradskyella marina sp. nov., isolated from marine sediment.</title>
        <authorList>
            <person name="Bo J."/>
            <person name="Wang S."/>
            <person name="Song X."/>
            <person name="Du Z."/>
        </authorList>
    </citation>
    <scope>NUCLEOTIDE SEQUENCE [LARGE SCALE GENOMIC DNA]</scope>
    <source>
        <strain evidence="3 4">F6397</strain>
    </source>
</reference>
<organism evidence="3 4">
    <name type="scientific">Winogradskyella marina</name>
    <dbReference type="NCBI Taxonomy" id="2785530"/>
    <lineage>
        <taxon>Bacteria</taxon>
        <taxon>Pseudomonadati</taxon>
        <taxon>Bacteroidota</taxon>
        <taxon>Flavobacteriia</taxon>
        <taxon>Flavobacteriales</taxon>
        <taxon>Flavobacteriaceae</taxon>
        <taxon>Winogradskyella</taxon>
    </lineage>
</organism>
<dbReference type="InterPro" id="IPR042099">
    <property type="entry name" value="ANL_N_sf"/>
</dbReference>
<dbReference type="InterPro" id="IPR055378">
    <property type="entry name" value="GH3_C"/>
</dbReference>
<evidence type="ECO:0000313" key="3">
    <source>
        <dbReference type="EMBL" id="MBF8149015.1"/>
    </source>
</evidence>
<dbReference type="InterPro" id="IPR004993">
    <property type="entry name" value="GH3"/>
</dbReference>
<comment type="caution">
    <text evidence="3">The sequence shown here is derived from an EMBL/GenBank/DDBJ whole genome shotgun (WGS) entry which is preliminary data.</text>
</comment>
<evidence type="ECO:0000259" key="2">
    <source>
        <dbReference type="Pfam" id="PF23572"/>
    </source>
</evidence>
<evidence type="ECO:0000313" key="4">
    <source>
        <dbReference type="Proteomes" id="UP000611215"/>
    </source>
</evidence>
<feature type="domain" description="GH3 middle" evidence="1">
    <location>
        <begin position="294"/>
        <end position="351"/>
    </location>
</feature>
<feature type="domain" description="GH3 C-terminal" evidence="2">
    <location>
        <begin position="376"/>
        <end position="488"/>
    </location>
</feature>
<dbReference type="InterPro" id="IPR055377">
    <property type="entry name" value="GH3_M"/>
</dbReference>
<name>A0ABS0EEX8_9FLAO</name>
<proteinExistence type="predicted"/>
<keyword evidence="4" id="KW-1185">Reference proteome</keyword>
<protein>
    <submittedName>
        <fullName evidence="3">GH3 auxin-responsive promoter family protein</fullName>
    </submittedName>
</protein>
<dbReference type="PANTHER" id="PTHR31901">
    <property type="entry name" value="GH3 DOMAIN-CONTAINING PROTEIN"/>
    <property type="match status" value="1"/>
</dbReference>
<accession>A0ABS0EEX8</accession>
<dbReference type="Pfam" id="PF23572">
    <property type="entry name" value="GH3_C"/>
    <property type="match status" value="1"/>
</dbReference>